<evidence type="ECO:0000313" key="3">
    <source>
        <dbReference type="Proteomes" id="UP000663836"/>
    </source>
</evidence>
<feature type="transmembrane region" description="Helical" evidence="1">
    <location>
        <begin position="15"/>
        <end position="33"/>
    </location>
</feature>
<evidence type="ECO:0000313" key="2">
    <source>
        <dbReference type="EMBL" id="CAF3839670.1"/>
    </source>
</evidence>
<name>A0A819DV26_9BILA</name>
<dbReference type="EMBL" id="CAJOBD010001899">
    <property type="protein sequence ID" value="CAF3839670.1"/>
    <property type="molecule type" value="Genomic_DNA"/>
</dbReference>
<protein>
    <submittedName>
        <fullName evidence="2">Uncharacterized protein</fullName>
    </submittedName>
</protein>
<dbReference type="SUPFAM" id="SSF53098">
    <property type="entry name" value="Ribonuclease H-like"/>
    <property type="match status" value="1"/>
</dbReference>
<accession>A0A819DV26</accession>
<sequence>MSWKEAIDNSFHERYQNLIILLSIYLISLFNSAKYERCSSIANRIQTNGHSRIMIETLDVLMNVRSPFPDDLRGNCCREIIEKAYDTWNGKDENRPINRTKLLLNIPDDYVSSR</sequence>
<evidence type="ECO:0000256" key="1">
    <source>
        <dbReference type="SAM" id="Phobius"/>
    </source>
</evidence>
<dbReference type="AlphaFoldDB" id="A0A819DV26"/>
<dbReference type="Proteomes" id="UP000663836">
    <property type="component" value="Unassembled WGS sequence"/>
</dbReference>
<keyword evidence="1" id="KW-0812">Transmembrane</keyword>
<keyword evidence="1" id="KW-1133">Transmembrane helix</keyword>
<organism evidence="2 3">
    <name type="scientific">Rotaria sordida</name>
    <dbReference type="NCBI Taxonomy" id="392033"/>
    <lineage>
        <taxon>Eukaryota</taxon>
        <taxon>Metazoa</taxon>
        <taxon>Spiralia</taxon>
        <taxon>Gnathifera</taxon>
        <taxon>Rotifera</taxon>
        <taxon>Eurotatoria</taxon>
        <taxon>Bdelloidea</taxon>
        <taxon>Philodinida</taxon>
        <taxon>Philodinidae</taxon>
        <taxon>Rotaria</taxon>
    </lineage>
</organism>
<comment type="caution">
    <text evidence="2">The sequence shown here is derived from an EMBL/GenBank/DDBJ whole genome shotgun (WGS) entry which is preliminary data.</text>
</comment>
<keyword evidence="1" id="KW-0472">Membrane</keyword>
<gene>
    <name evidence="2" type="ORF">JBS370_LOCUS17570</name>
</gene>
<proteinExistence type="predicted"/>
<reference evidence="2" key="1">
    <citation type="submission" date="2021-02" db="EMBL/GenBank/DDBJ databases">
        <authorList>
            <person name="Nowell W R."/>
        </authorList>
    </citation>
    <scope>NUCLEOTIDE SEQUENCE</scope>
</reference>
<dbReference type="InterPro" id="IPR012337">
    <property type="entry name" value="RNaseH-like_sf"/>
</dbReference>